<keyword evidence="2" id="KW-0547">Nucleotide-binding</keyword>
<evidence type="ECO:0000256" key="2">
    <source>
        <dbReference type="ARBA" id="ARBA00022741"/>
    </source>
</evidence>
<dbReference type="AlphaFoldDB" id="A0A5B7BNS6"/>
<dbReference type="GO" id="GO:0004830">
    <property type="term" value="F:tryptophan-tRNA ligase activity"/>
    <property type="evidence" value="ECO:0007669"/>
    <property type="project" value="UniProtKB-EC"/>
</dbReference>
<evidence type="ECO:0000256" key="4">
    <source>
        <dbReference type="SAM" id="MobiDB-lite"/>
    </source>
</evidence>
<feature type="region of interest" description="Disordered" evidence="4">
    <location>
        <begin position="54"/>
        <end position="103"/>
    </location>
</feature>
<accession>A0A5B7BNS6</accession>
<evidence type="ECO:0000256" key="3">
    <source>
        <dbReference type="ARBA" id="ARBA00022821"/>
    </source>
</evidence>
<dbReference type="Pfam" id="PF18052">
    <property type="entry name" value="Rx_N"/>
    <property type="match status" value="1"/>
</dbReference>
<evidence type="ECO:0000256" key="1">
    <source>
        <dbReference type="ARBA" id="ARBA00022737"/>
    </source>
</evidence>
<protein>
    <submittedName>
        <fullName evidence="6">Putative disease resistance RPP13-like protein 1</fullName>
        <ecNumber evidence="6">6.1.1.2</ecNumber>
    </submittedName>
</protein>
<organism evidence="6">
    <name type="scientific">Davidia involucrata</name>
    <name type="common">Dove tree</name>
    <dbReference type="NCBI Taxonomy" id="16924"/>
    <lineage>
        <taxon>Eukaryota</taxon>
        <taxon>Viridiplantae</taxon>
        <taxon>Streptophyta</taxon>
        <taxon>Embryophyta</taxon>
        <taxon>Tracheophyta</taxon>
        <taxon>Spermatophyta</taxon>
        <taxon>Magnoliopsida</taxon>
        <taxon>eudicotyledons</taxon>
        <taxon>Gunneridae</taxon>
        <taxon>Pentapetalae</taxon>
        <taxon>asterids</taxon>
        <taxon>Cornales</taxon>
        <taxon>Nyssaceae</taxon>
        <taxon>Davidia</taxon>
    </lineage>
</organism>
<evidence type="ECO:0000313" key="6">
    <source>
        <dbReference type="EMBL" id="MPA70612.1"/>
    </source>
</evidence>
<dbReference type="GO" id="GO:0006952">
    <property type="term" value="P:defense response"/>
    <property type="evidence" value="ECO:0007669"/>
    <property type="project" value="UniProtKB-KW"/>
</dbReference>
<evidence type="ECO:0000259" key="5">
    <source>
        <dbReference type="Pfam" id="PF18052"/>
    </source>
</evidence>
<dbReference type="EMBL" id="GHES01040053">
    <property type="protein sequence ID" value="MPA70612.1"/>
    <property type="molecule type" value="Transcribed_RNA"/>
</dbReference>
<reference evidence="6" key="1">
    <citation type="submission" date="2019-08" db="EMBL/GenBank/DDBJ databases">
        <title>Reference gene set and small RNA set construction with multiple tissues from Davidia involucrata Baill.</title>
        <authorList>
            <person name="Yang H."/>
            <person name="Zhou C."/>
            <person name="Li G."/>
            <person name="Wang J."/>
            <person name="Gao P."/>
            <person name="Wang M."/>
            <person name="Wang R."/>
            <person name="Zhao Y."/>
        </authorList>
    </citation>
    <scope>NUCLEOTIDE SEQUENCE</scope>
    <source>
        <tissue evidence="6">Mixed with DoveR01_LX</tissue>
    </source>
</reference>
<proteinExistence type="predicted"/>
<keyword evidence="3" id="KW-0611">Plant defense</keyword>
<name>A0A5B7BNS6_DAVIN</name>
<feature type="domain" description="Disease resistance N-terminal" evidence="5">
    <location>
        <begin position="8"/>
        <end position="62"/>
    </location>
</feature>
<feature type="compositionally biased region" description="Basic and acidic residues" evidence="4">
    <location>
        <begin position="54"/>
        <end position="96"/>
    </location>
</feature>
<gene>
    <name evidence="6" type="ORF">Din_040053</name>
</gene>
<dbReference type="GO" id="GO:0000166">
    <property type="term" value="F:nucleotide binding"/>
    <property type="evidence" value="ECO:0007669"/>
    <property type="project" value="UniProtKB-KW"/>
</dbReference>
<sequence length="103" mass="11806">MDVGEIILSAFITVLFEKLSSGELLKFARREGIDAQLKKWSKMLSKIQAVLSDAEDKQITDRFEENPQSRERERESDGTGDRRWGGPRQDQSDDGRWMISNSS</sequence>
<dbReference type="InterPro" id="IPR041118">
    <property type="entry name" value="Rx_N"/>
</dbReference>
<keyword evidence="6" id="KW-0436">Ligase</keyword>
<keyword evidence="1" id="KW-0677">Repeat</keyword>
<dbReference type="EC" id="6.1.1.2" evidence="6"/>